<sequence>MIAMVYGAKGEICINGQTITVTTNLTLIIPKYSQVSCDVTNFFPTKPIELHTLVLSETELQSVFSLLKPLIKSGAPITRHLPDYHLSTPEVVKTNFTLLQQCLPLEHGTPLKRPCLCNRASFLFCWRFITKGSIFLIFFVLIMMSQKSGDYSSNNTRSAT</sequence>
<keyword evidence="1" id="KW-0812">Transmembrane</keyword>
<name>A0ABD5LU77_PROMI</name>
<keyword evidence="1" id="KW-1133">Transmembrane helix</keyword>
<proteinExistence type="predicted"/>
<protein>
    <recommendedName>
        <fullName evidence="3">AraC family transcriptional regulator</fullName>
    </recommendedName>
</protein>
<dbReference type="EMBL" id="JADQCH020000002">
    <property type="protein sequence ID" value="MEY2344930.1"/>
    <property type="molecule type" value="Genomic_DNA"/>
</dbReference>
<keyword evidence="1" id="KW-0472">Membrane</keyword>
<evidence type="ECO:0008006" key="3">
    <source>
        <dbReference type="Google" id="ProtNLM"/>
    </source>
</evidence>
<organism evidence="2">
    <name type="scientific">Proteus mirabilis</name>
    <dbReference type="NCBI Taxonomy" id="584"/>
    <lineage>
        <taxon>Bacteria</taxon>
        <taxon>Pseudomonadati</taxon>
        <taxon>Pseudomonadota</taxon>
        <taxon>Gammaproteobacteria</taxon>
        <taxon>Enterobacterales</taxon>
        <taxon>Morganellaceae</taxon>
        <taxon>Proteus</taxon>
    </lineage>
</organism>
<feature type="transmembrane region" description="Helical" evidence="1">
    <location>
        <begin position="120"/>
        <end position="142"/>
    </location>
</feature>
<evidence type="ECO:0000256" key="1">
    <source>
        <dbReference type="SAM" id="Phobius"/>
    </source>
</evidence>
<accession>A0ABD5LU77</accession>
<reference evidence="2" key="1">
    <citation type="submission" date="2021-05" db="EMBL/GenBank/DDBJ databases">
        <title>First report of NDM-5 and VEB-6 producing Proteus mirabilis isolated from blood of a sepsis patient in Kolkata, India.</title>
        <authorList>
            <person name="Halder G."/>
            <person name="Chaudhuri B."/>
            <person name="Dutta S."/>
        </authorList>
    </citation>
    <scope>NUCLEOTIDE SEQUENCE [LARGE SCALE GENOMIC DNA]</scope>
    <source>
        <strain evidence="2">7049</strain>
    </source>
</reference>
<comment type="caution">
    <text evidence="2">The sequence shown here is derived from an EMBL/GenBank/DDBJ whole genome shotgun (WGS) entry which is preliminary data.</text>
</comment>
<dbReference type="AlphaFoldDB" id="A0ABD5LU77"/>
<gene>
    <name evidence="2" type="ORF">I3679_016360</name>
</gene>
<evidence type="ECO:0000313" key="2">
    <source>
        <dbReference type="EMBL" id="MEY2344930.1"/>
    </source>
</evidence>